<evidence type="ECO:0000256" key="1">
    <source>
        <dbReference type="SAM" id="MobiDB-lite"/>
    </source>
</evidence>
<dbReference type="GO" id="GO:0016020">
    <property type="term" value="C:membrane"/>
    <property type="evidence" value="ECO:0007669"/>
    <property type="project" value="TreeGrafter"/>
</dbReference>
<accession>A0A7N2L5X6</accession>
<dbReference type="Proteomes" id="UP000594261">
    <property type="component" value="Chromosome 3"/>
</dbReference>
<name>A0A7N2L5X6_QUELO</name>
<dbReference type="EnsemblPlants" id="QL03p031068:mrna">
    <property type="protein sequence ID" value="QL03p031068:mrna"/>
    <property type="gene ID" value="QL03p031068"/>
</dbReference>
<proteinExistence type="predicted"/>
<dbReference type="Gene3D" id="3.40.50.1820">
    <property type="entry name" value="alpha/beta hydrolase"/>
    <property type="match status" value="1"/>
</dbReference>
<feature type="compositionally biased region" description="Pro residues" evidence="1">
    <location>
        <begin position="84"/>
        <end position="109"/>
    </location>
</feature>
<dbReference type="AlphaFoldDB" id="A0A7N2L5X6"/>
<dbReference type="InterPro" id="IPR029058">
    <property type="entry name" value="AB_hydrolase_fold"/>
</dbReference>
<reference evidence="2 3" key="1">
    <citation type="journal article" date="2016" name="G3 (Bethesda)">
        <title>First Draft Assembly and Annotation of the Genome of a California Endemic Oak Quercus lobata Nee (Fagaceae).</title>
        <authorList>
            <person name="Sork V.L."/>
            <person name="Fitz-Gibbon S.T."/>
            <person name="Puiu D."/>
            <person name="Crepeau M."/>
            <person name="Gugger P.F."/>
            <person name="Sherman R."/>
            <person name="Stevens K."/>
            <person name="Langley C.H."/>
            <person name="Pellegrini M."/>
            <person name="Salzberg S.L."/>
        </authorList>
    </citation>
    <scope>NUCLEOTIDE SEQUENCE [LARGE SCALE GENOMIC DNA]</scope>
    <source>
        <strain evidence="2 3">cv. SW786</strain>
    </source>
</reference>
<organism evidence="2 3">
    <name type="scientific">Quercus lobata</name>
    <name type="common">Valley oak</name>
    <dbReference type="NCBI Taxonomy" id="97700"/>
    <lineage>
        <taxon>Eukaryota</taxon>
        <taxon>Viridiplantae</taxon>
        <taxon>Streptophyta</taxon>
        <taxon>Embryophyta</taxon>
        <taxon>Tracheophyta</taxon>
        <taxon>Spermatophyta</taxon>
        <taxon>Magnoliopsida</taxon>
        <taxon>eudicotyledons</taxon>
        <taxon>Gunneridae</taxon>
        <taxon>Pentapetalae</taxon>
        <taxon>rosids</taxon>
        <taxon>fabids</taxon>
        <taxon>Fagales</taxon>
        <taxon>Fagaceae</taxon>
        <taxon>Quercus</taxon>
    </lineage>
</organism>
<sequence>MVASHKKLLKLYTVGSPEYRHISAILKTVERLHRITARLPLEDIDGANPEAPEDTGRPSTSSTRASHSHGQRATSHQVVNRADLPPPPRASPALEFPPPPHASPSPEIPPRTAHAVSDLEISLPTAHASFHPEIPSHTSHTFFDPAHLSFTPPSFDLGPDFSQTPPVMHTQSLSYSIGHIDHVVGLQSPLPGRPKRTIKAPPCGTGGHKAGHNTGPTQREEPHEGDAVPPPPQTRHYTRQHKRMDGTGLGLVLHHKALGKTLVRCQYEFCITPFCCQGFDDIIPRDTLLWKLKLLKSTAAYANSRIHAVKAEVLVLASGKDNMLPSRDEAERLKNSLQDCVVRHFKDNGHTLLLVDNEVTVSRFVYIILT</sequence>
<evidence type="ECO:0000313" key="3">
    <source>
        <dbReference type="Proteomes" id="UP000594261"/>
    </source>
</evidence>
<protein>
    <submittedName>
        <fullName evidence="2">Uncharacterized protein</fullName>
    </submittedName>
</protein>
<dbReference type="EMBL" id="LRBV02000003">
    <property type="status" value="NOT_ANNOTATED_CDS"/>
    <property type="molecule type" value="Genomic_DNA"/>
</dbReference>
<dbReference type="InParanoid" id="A0A7N2L5X6"/>
<reference evidence="2" key="2">
    <citation type="submission" date="2021-01" db="UniProtKB">
        <authorList>
            <consortium name="EnsemblPlants"/>
        </authorList>
    </citation>
    <scope>IDENTIFICATION</scope>
</reference>
<feature type="region of interest" description="Disordered" evidence="1">
    <location>
        <begin position="187"/>
        <end position="238"/>
    </location>
</feature>
<feature type="region of interest" description="Disordered" evidence="1">
    <location>
        <begin position="43"/>
        <end position="111"/>
    </location>
</feature>
<evidence type="ECO:0000313" key="2">
    <source>
        <dbReference type="EnsemblPlants" id="QL03p031068:mrna"/>
    </source>
</evidence>
<dbReference type="PANTHER" id="PTHR22753:SF14">
    <property type="entry name" value="MONOACYLGLYCEROL_DIACYLGLYCEROL O-ACYLTRANSFERASE"/>
    <property type="match status" value="1"/>
</dbReference>
<keyword evidence="3" id="KW-1185">Reference proteome</keyword>
<dbReference type="Gramene" id="QL03p031068:mrna">
    <property type="protein sequence ID" value="QL03p031068:mrna"/>
    <property type="gene ID" value="QL03p031068"/>
</dbReference>
<dbReference type="PANTHER" id="PTHR22753">
    <property type="entry name" value="TRANSMEMBRANE PROTEIN 68"/>
    <property type="match status" value="1"/>
</dbReference>